<dbReference type="AlphaFoldDB" id="A0A1I2T0R3"/>
<sequence length="262" mass="28595">MGANVVAAPISYSKIAGVSEDPKLPYVDAPKDDVTWVNPMKLKVEEVAATHPDVILAHAAFMMDQELYEKLSAIAPVVTYQEELYKSPAPEVAERIGQVLGVPEKAKELIDAADKARADFKKAHPQLENATYLYGQAGDDQMVMLVKKPDASVWFMEQLGLTPLPAVAEMDPGKVRLKAAVGLSYENASVINDADLLLMTFRSSEGQEAFENHPAIKDLSILQDRYVALSSEVATALQDPNVAAVPWLLKELEPAMAKVHKN</sequence>
<comment type="similarity">
    <text evidence="2">Belongs to the bacterial solute-binding protein 8 family.</text>
</comment>
<feature type="domain" description="Fe/B12 periplasmic-binding" evidence="5">
    <location>
        <begin position="1"/>
        <end position="260"/>
    </location>
</feature>
<dbReference type="RefSeq" id="WP_092285647.1">
    <property type="nucleotide sequence ID" value="NZ_FOPJ01000007.1"/>
</dbReference>
<reference evidence="6 7" key="1">
    <citation type="submission" date="2016-10" db="EMBL/GenBank/DDBJ databases">
        <authorList>
            <person name="de Groot N.N."/>
        </authorList>
    </citation>
    <scope>NUCLEOTIDE SEQUENCE [LARGE SCALE GENOMIC DNA]</scope>
    <source>
        <strain>J11</strain>
        <strain evidence="7">PG 39</strain>
    </source>
</reference>
<evidence type="ECO:0000313" key="6">
    <source>
        <dbReference type="EMBL" id="SFG58622.1"/>
    </source>
</evidence>
<dbReference type="Pfam" id="PF01497">
    <property type="entry name" value="Peripla_BP_2"/>
    <property type="match status" value="1"/>
</dbReference>
<evidence type="ECO:0000256" key="4">
    <source>
        <dbReference type="ARBA" id="ARBA00022729"/>
    </source>
</evidence>
<dbReference type="PANTHER" id="PTHR30532">
    <property type="entry name" value="IRON III DICITRATE-BINDING PERIPLASMIC PROTEIN"/>
    <property type="match status" value="1"/>
</dbReference>
<keyword evidence="3" id="KW-0813">Transport</keyword>
<evidence type="ECO:0000256" key="3">
    <source>
        <dbReference type="ARBA" id="ARBA00022448"/>
    </source>
</evidence>
<accession>A0A1I2T0R3</accession>
<gene>
    <name evidence="6" type="ORF">SAMN05660282_01299</name>
</gene>
<dbReference type="EMBL" id="FOPJ01000007">
    <property type="protein sequence ID" value="SFG58622.1"/>
    <property type="molecule type" value="Genomic_DNA"/>
</dbReference>
<name>A0A1I2T0R3_9CORY</name>
<evidence type="ECO:0000259" key="5">
    <source>
        <dbReference type="PROSITE" id="PS50983"/>
    </source>
</evidence>
<protein>
    <submittedName>
        <fullName evidence="6">Iron complex transport system substrate-binding protein</fullName>
    </submittedName>
</protein>
<evidence type="ECO:0000313" key="7">
    <source>
        <dbReference type="Proteomes" id="UP000199065"/>
    </source>
</evidence>
<comment type="subcellular location">
    <subcellularLocation>
        <location evidence="1">Cell envelope</location>
    </subcellularLocation>
</comment>
<keyword evidence="7" id="KW-1185">Reference proteome</keyword>
<dbReference type="OrthoDB" id="9793175at2"/>
<organism evidence="6 7">
    <name type="scientific">Corynebacterium spheniscorum</name>
    <dbReference type="NCBI Taxonomy" id="185761"/>
    <lineage>
        <taxon>Bacteria</taxon>
        <taxon>Bacillati</taxon>
        <taxon>Actinomycetota</taxon>
        <taxon>Actinomycetes</taxon>
        <taxon>Mycobacteriales</taxon>
        <taxon>Corynebacteriaceae</taxon>
        <taxon>Corynebacterium</taxon>
    </lineage>
</organism>
<dbReference type="GO" id="GO:0030288">
    <property type="term" value="C:outer membrane-bounded periplasmic space"/>
    <property type="evidence" value="ECO:0007669"/>
    <property type="project" value="TreeGrafter"/>
</dbReference>
<dbReference type="Proteomes" id="UP000199065">
    <property type="component" value="Unassembled WGS sequence"/>
</dbReference>
<proteinExistence type="inferred from homology"/>
<evidence type="ECO:0000256" key="1">
    <source>
        <dbReference type="ARBA" id="ARBA00004196"/>
    </source>
</evidence>
<dbReference type="PROSITE" id="PS50983">
    <property type="entry name" value="FE_B12_PBP"/>
    <property type="match status" value="1"/>
</dbReference>
<dbReference type="PANTHER" id="PTHR30532:SF24">
    <property type="entry name" value="FERRIC ENTEROBACTIN-BINDING PERIPLASMIC PROTEIN FEPB"/>
    <property type="match status" value="1"/>
</dbReference>
<evidence type="ECO:0000256" key="2">
    <source>
        <dbReference type="ARBA" id="ARBA00008814"/>
    </source>
</evidence>
<keyword evidence="4" id="KW-0732">Signal</keyword>
<dbReference type="InterPro" id="IPR002491">
    <property type="entry name" value="ABC_transptr_periplasmic_BD"/>
</dbReference>
<dbReference type="GO" id="GO:1901678">
    <property type="term" value="P:iron coordination entity transport"/>
    <property type="evidence" value="ECO:0007669"/>
    <property type="project" value="UniProtKB-ARBA"/>
</dbReference>
<dbReference type="InterPro" id="IPR051313">
    <property type="entry name" value="Bact_iron-sidero_bind"/>
</dbReference>
<dbReference type="STRING" id="185761.SAMN05660282_01299"/>
<dbReference type="SUPFAM" id="SSF53807">
    <property type="entry name" value="Helical backbone' metal receptor"/>
    <property type="match status" value="1"/>
</dbReference>
<dbReference type="Gene3D" id="3.40.50.1980">
    <property type="entry name" value="Nitrogenase molybdenum iron protein domain"/>
    <property type="match status" value="2"/>
</dbReference>